<proteinExistence type="predicted"/>
<comment type="caution">
    <text evidence="2">The sequence shown here is derived from an EMBL/GenBank/DDBJ whole genome shotgun (WGS) entry which is preliminary data.</text>
</comment>
<keyword evidence="1" id="KW-1133">Transmembrane helix</keyword>
<dbReference type="RefSeq" id="WP_336585185.1">
    <property type="nucleotide sequence ID" value="NZ_JBBAXC010000001.1"/>
</dbReference>
<dbReference type="InterPro" id="IPR010897">
    <property type="entry name" value="Spore_II_P"/>
</dbReference>
<accession>A0ABU8H917</accession>
<dbReference type="Pfam" id="PF07454">
    <property type="entry name" value="SpoIIP"/>
    <property type="match status" value="1"/>
</dbReference>
<reference evidence="2 3" key="1">
    <citation type="journal article" date="2018" name="J. Microbiol.">
        <title>Bacillus spongiae sp. nov., isolated from sponge of Jeju Island.</title>
        <authorList>
            <person name="Lee G.E."/>
            <person name="Im W.T."/>
            <person name="Park J.S."/>
        </authorList>
    </citation>
    <scope>NUCLEOTIDE SEQUENCE [LARGE SCALE GENOMIC DNA]</scope>
    <source>
        <strain evidence="2 3">135PIL107-10</strain>
    </source>
</reference>
<keyword evidence="1" id="KW-0472">Membrane</keyword>
<feature type="transmembrane region" description="Helical" evidence="1">
    <location>
        <begin position="21"/>
        <end position="42"/>
    </location>
</feature>
<name>A0ABU8H917_9BACI</name>
<gene>
    <name evidence="2" type="ORF">WAK64_01695</name>
</gene>
<keyword evidence="1" id="KW-0812">Transmembrane</keyword>
<sequence>MKSFKTSHPIILINITTIAKGIFLLSASLLSVFLLSGFLTSLKPEYRITSDSVHRATENLSGASLFRLFALENRIYESSLTDETEWPSVSDIVVSLTTNIRFEDPRSFLGRELPGFSIFDGKILVAGEGTDYTNLPIESEPPEGTFENEAELQNTDGIPTDIPGESNSVDEKKVYIYFSHTRESFLPYLKGQTDPDRAYHSQLNVTKIGETLRAELEDLGVGTISDPTDINTKLVEKGKPFSQSYNESRTVVQASMQEHEDLMYFIDIHRDSQRREFTTKTIGDQDYAKLFFVVGKEHANYEENLKVATDLHNLLEKQYPGLSRGVLEKSGPGINGKYNQDLSGNAMLIEFGGVDNTFEELNRTAEAFAKVFAEYYWQAEKVSAPSNE</sequence>
<organism evidence="2 3">
    <name type="scientific">Bacillus spongiae</name>
    <dbReference type="NCBI Taxonomy" id="2683610"/>
    <lineage>
        <taxon>Bacteria</taxon>
        <taxon>Bacillati</taxon>
        <taxon>Bacillota</taxon>
        <taxon>Bacilli</taxon>
        <taxon>Bacillales</taxon>
        <taxon>Bacillaceae</taxon>
        <taxon>Bacillus</taxon>
    </lineage>
</organism>
<dbReference type="NCBIfam" id="TIGR02867">
    <property type="entry name" value="spore_II_P"/>
    <property type="match status" value="1"/>
</dbReference>
<evidence type="ECO:0000256" key="1">
    <source>
        <dbReference type="SAM" id="Phobius"/>
    </source>
</evidence>
<keyword evidence="3" id="KW-1185">Reference proteome</keyword>
<dbReference type="EMBL" id="JBBAXC010000001">
    <property type="protein sequence ID" value="MEI5905778.1"/>
    <property type="molecule type" value="Genomic_DNA"/>
</dbReference>
<dbReference type="SUPFAM" id="SSF53187">
    <property type="entry name" value="Zn-dependent exopeptidases"/>
    <property type="match status" value="1"/>
</dbReference>
<evidence type="ECO:0000313" key="2">
    <source>
        <dbReference type="EMBL" id="MEI5905778.1"/>
    </source>
</evidence>
<dbReference type="Proteomes" id="UP001312865">
    <property type="component" value="Unassembled WGS sequence"/>
</dbReference>
<evidence type="ECO:0000313" key="3">
    <source>
        <dbReference type="Proteomes" id="UP001312865"/>
    </source>
</evidence>
<protein>
    <submittedName>
        <fullName evidence="2">Stage II sporulation protein P</fullName>
    </submittedName>
</protein>